<evidence type="ECO:0000256" key="1">
    <source>
        <dbReference type="ARBA" id="ARBA00007637"/>
    </source>
</evidence>
<dbReference type="Gene3D" id="3.40.50.720">
    <property type="entry name" value="NAD(P)-binding Rossmann-like Domain"/>
    <property type="match status" value="1"/>
</dbReference>
<comment type="similarity">
    <text evidence="1">Belongs to the NAD(P)-dependent epimerase/dehydratase family.</text>
</comment>
<dbReference type="PANTHER" id="PTHR43000">
    <property type="entry name" value="DTDP-D-GLUCOSE 4,6-DEHYDRATASE-RELATED"/>
    <property type="match status" value="1"/>
</dbReference>
<dbReference type="RefSeq" id="WP_106093860.1">
    <property type="nucleotide sequence ID" value="NZ_PVNL01000135.1"/>
</dbReference>
<dbReference type="InterPro" id="IPR036291">
    <property type="entry name" value="NAD(P)-bd_dom_sf"/>
</dbReference>
<proteinExistence type="inferred from homology"/>
<dbReference type="Proteomes" id="UP000238823">
    <property type="component" value="Unassembled WGS sequence"/>
</dbReference>
<evidence type="ECO:0000256" key="2">
    <source>
        <dbReference type="SAM" id="MobiDB-lite"/>
    </source>
</evidence>
<dbReference type="OrthoDB" id="9802815at2"/>
<reference evidence="4 5" key="1">
    <citation type="submission" date="2018-03" db="EMBL/GenBank/DDBJ databases">
        <title>Draft Genome Sequences of the Obligatory Marine Myxobacteria Enhygromyxa salina SWB007.</title>
        <authorList>
            <person name="Poehlein A."/>
            <person name="Moghaddam J.A."/>
            <person name="Harms H."/>
            <person name="Alanjari M."/>
            <person name="Koenig G.M."/>
            <person name="Daniel R."/>
            <person name="Schaeberle T.F."/>
        </authorList>
    </citation>
    <scope>NUCLEOTIDE SEQUENCE [LARGE SCALE GENOMIC DNA]</scope>
    <source>
        <strain evidence="4 5">SWB007</strain>
    </source>
</reference>
<organism evidence="4 5">
    <name type="scientific">Enhygromyxa salina</name>
    <dbReference type="NCBI Taxonomy" id="215803"/>
    <lineage>
        <taxon>Bacteria</taxon>
        <taxon>Pseudomonadati</taxon>
        <taxon>Myxococcota</taxon>
        <taxon>Polyangia</taxon>
        <taxon>Nannocystales</taxon>
        <taxon>Nannocystaceae</taxon>
        <taxon>Enhygromyxa</taxon>
    </lineage>
</organism>
<dbReference type="EC" id="5.1.3.25" evidence="4"/>
<evidence type="ECO:0000313" key="4">
    <source>
        <dbReference type="EMBL" id="PRP96259.1"/>
    </source>
</evidence>
<protein>
    <submittedName>
        <fullName evidence="4">dTDP-L-rhamnose 4-epimerase</fullName>
        <ecNumber evidence="4">5.1.3.25</ecNumber>
    </submittedName>
</protein>
<gene>
    <name evidence="4" type="primary">wbiB</name>
    <name evidence="4" type="ORF">ENSA7_70730</name>
</gene>
<keyword evidence="4" id="KW-0413">Isomerase</keyword>
<dbReference type="GO" id="GO:0016853">
    <property type="term" value="F:isomerase activity"/>
    <property type="evidence" value="ECO:0007669"/>
    <property type="project" value="UniProtKB-KW"/>
</dbReference>
<dbReference type="PRINTS" id="PR01713">
    <property type="entry name" value="NUCEPIMERASE"/>
</dbReference>
<feature type="region of interest" description="Disordered" evidence="2">
    <location>
        <begin position="159"/>
        <end position="180"/>
    </location>
</feature>
<sequence length="377" mass="41204">MASRILITGGAGFIGSHLADELLRAGYRVRVLDSLSPQVHGAVDGPTHRPAYLAKRVELIRGDVRDPAAVRLALLDVDAVFHLAAAVGVGQSMYELVHYTSTNSLGTAVLLEALLERPVAALIVASSMSLYGEGRYLTQAGAVIDDVCRTRQQLERGEWEPRDADGEALQATPTPEHKPPNLASVYALNKYDQERMCLLIGEAYGIKTAALRLFNVYGPRQALSNPYTGVLAIFAARLLNDRAPIVFEDGEQRRDFVHVHDVARAFRLALELDAAAGQTFNIGSGRSFTIREIARRVATALGKSGREPQITGEYRVGDIRHCFADISRARRLLGYSPSVEFEDGLAELAAWLRGQAADDKIERMRSELASRGLTLSR</sequence>
<feature type="domain" description="NAD-dependent epimerase/dehydratase" evidence="3">
    <location>
        <begin position="174"/>
        <end position="283"/>
    </location>
</feature>
<dbReference type="AlphaFoldDB" id="A0A2S9XTQ8"/>
<dbReference type="SUPFAM" id="SSF51735">
    <property type="entry name" value="NAD(P)-binding Rossmann-fold domains"/>
    <property type="match status" value="1"/>
</dbReference>
<evidence type="ECO:0000313" key="5">
    <source>
        <dbReference type="Proteomes" id="UP000238823"/>
    </source>
</evidence>
<feature type="domain" description="NAD-dependent epimerase/dehydratase" evidence="3">
    <location>
        <begin position="5"/>
        <end position="136"/>
    </location>
</feature>
<comment type="caution">
    <text evidence="4">The sequence shown here is derived from an EMBL/GenBank/DDBJ whole genome shotgun (WGS) entry which is preliminary data.</text>
</comment>
<dbReference type="EMBL" id="PVNL01000135">
    <property type="protein sequence ID" value="PRP96259.1"/>
    <property type="molecule type" value="Genomic_DNA"/>
</dbReference>
<accession>A0A2S9XTQ8</accession>
<evidence type="ECO:0000259" key="3">
    <source>
        <dbReference type="Pfam" id="PF01370"/>
    </source>
</evidence>
<name>A0A2S9XTQ8_9BACT</name>
<dbReference type="Pfam" id="PF01370">
    <property type="entry name" value="Epimerase"/>
    <property type="match status" value="2"/>
</dbReference>
<dbReference type="InterPro" id="IPR001509">
    <property type="entry name" value="Epimerase_deHydtase"/>
</dbReference>